<proteinExistence type="predicted"/>
<sequence length="193" mass="21788">MAEIFGNFIENFPSSEEYLIIGFSPSSIPLKQRWRNNGLSADFLADYFTTFLPADESEDSSLNQHAEIKGAVSYIANELLENAMKFNDDQCDLPISIALYLGTNNLVFQITNSIPPEAVKPFQEYIEKILSSDPQDLYLEQLEKNALDEEGGSSRLGYLTMINDYMATLGWKFEKLEQKPIGISVTTMVQLTF</sequence>
<dbReference type="EMBL" id="JAIHOM010000087">
    <property type="protein sequence ID" value="MCW6037744.1"/>
    <property type="molecule type" value="Genomic_DNA"/>
</dbReference>
<dbReference type="InterPro" id="IPR058084">
    <property type="entry name" value="Slr1658-like"/>
</dbReference>
<keyword evidence="2" id="KW-1185">Reference proteome</keyword>
<evidence type="ECO:0000313" key="1">
    <source>
        <dbReference type="EMBL" id="MCW6037744.1"/>
    </source>
</evidence>
<keyword evidence="1" id="KW-0067">ATP-binding</keyword>
<accession>A0ABT3L8D1</accession>
<organism evidence="1 2">
    <name type="scientific">Spirulina subsalsa FACHB-351</name>
    <dbReference type="NCBI Taxonomy" id="234711"/>
    <lineage>
        <taxon>Bacteria</taxon>
        <taxon>Bacillati</taxon>
        <taxon>Cyanobacteriota</taxon>
        <taxon>Cyanophyceae</taxon>
        <taxon>Spirulinales</taxon>
        <taxon>Spirulinaceae</taxon>
        <taxon>Spirulina</taxon>
    </lineage>
</organism>
<comment type="caution">
    <text evidence="1">The sequence shown here is derived from an EMBL/GenBank/DDBJ whole genome shotgun (WGS) entry which is preliminary data.</text>
</comment>
<reference evidence="1 2" key="1">
    <citation type="submission" date="2021-08" db="EMBL/GenBank/DDBJ databases">
        <title>Draft genome sequence of Spirulina subsalsa with high tolerance to salinity and hype-accumulation of phycocyanin.</title>
        <authorList>
            <person name="Pei H."/>
            <person name="Jiang L."/>
        </authorList>
    </citation>
    <scope>NUCLEOTIDE SEQUENCE [LARGE SCALE GENOMIC DNA]</scope>
    <source>
        <strain evidence="1 2">FACHB-351</strain>
    </source>
</reference>
<protein>
    <submittedName>
        <fullName evidence="1">ATP-binding protein</fullName>
    </submittedName>
</protein>
<name>A0ABT3L8D1_9CYAN</name>
<dbReference type="RefSeq" id="WP_265265611.1">
    <property type="nucleotide sequence ID" value="NZ_JAIHOM010000087.1"/>
</dbReference>
<evidence type="ECO:0000313" key="2">
    <source>
        <dbReference type="Proteomes" id="UP001526426"/>
    </source>
</evidence>
<gene>
    <name evidence="1" type="ORF">K4A83_15915</name>
</gene>
<keyword evidence="1" id="KW-0547">Nucleotide-binding</keyword>
<dbReference type="GO" id="GO:0005524">
    <property type="term" value="F:ATP binding"/>
    <property type="evidence" value="ECO:0007669"/>
    <property type="project" value="UniProtKB-KW"/>
</dbReference>
<dbReference type="NCBIfam" id="NF047703">
    <property type="entry name" value="slr1658_superfam"/>
    <property type="match status" value="1"/>
</dbReference>
<dbReference type="Proteomes" id="UP001526426">
    <property type="component" value="Unassembled WGS sequence"/>
</dbReference>